<dbReference type="InterPro" id="IPR036425">
    <property type="entry name" value="MoaB/Mog-like_dom_sf"/>
</dbReference>
<reference evidence="4 5" key="1">
    <citation type="submission" date="2021-10" db="EMBL/GenBank/DDBJ databases">
        <title>Collection of gut derived symbiotic bacterial strains cultured from healthy donors.</title>
        <authorList>
            <person name="Lin H."/>
            <person name="Littmann E."/>
            <person name="Kohout C."/>
            <person name="Pamer E.G."/>
        </authorList>
    </citation>
    <scope>NUCLEOTIDE SEQUENCE [LARGE SCALE GENOMIC DNA]</scope>
    <source>
        <strain evidence="4 5">DFI.1.165</strain>
    </source>
</reference>
<evidence type="ECO:0000256" key="1">
    <source>
        <dbReference type="ARBA" id="ARBA00005046"/>
    </source>
</evidence>
<comment type="caution">
    <text evidence="4">The sequence shown here is derived from an EMBL/GenBank/DDBJ whole genome shotgun (WGS) entry which is preliminary data.</text>
</comment>
<dbReference type="CDD" id="cd00886">
    <property type="entry name" value="MogA_MoaB"/>
    <property type="match status" value="1"/>
</dbReference>
<name>A0ABS8DBS9_9FIRM</name>
<dbReference type="SMART" id="SM00852">
    <property type="entry name" value="MoCF_biosynth"/>
    <property type="match status" value="1"/>
</dbReference>
<evidence type="ECO:0000313" key="5">
    <source>
        <dbReference type="Proteomes" id="UP001299546"/>
    </source>
</evidence>
<keyword evidence="2" id="KW-0501">Molybdenum cofactor biosynthesis</keyword>
<proteinExistence type="predicted"/>
<protein>
    <submittedName>
        <fullName evidence="4">MogA/MoaB family molybdenum cofactor biosynthesis protein</fullName>
    </submittedName>
</protein>
<dbReference type="SUPFAM" id="SSF53218">
    <property type="entry name" value="Molybdenum cofactor biosynthesis proteins"/>
    <property type="match status" value="1"/>
</dbReference>
<evidence type="ECO:0000256" key="2">
    <source>
        <dbReference type="ARBA" id="ARBA00023150"/>
    </source>
</evidence>
<evidence type="ECO:0000313" key="4">
    <source>
        <dbReference type="EMBL" id="MCB7385818.1"/>
    </source>
</evidence>
<organism evidence="4 5">
    <name type="scientific">Bariatricus massiliensis</name>
    <dbReference type="NCBI Taxonomy" id="1745713"/>
    <lineage>
        <taxon>Bacteria</taxon>
        <taxon>Bacillati</taxon>
        <taxon>Bacillota</taxon>
        <taxon>Clostridia</taxon>
        <taxon>Lachnospirales</taxon>
        <taxon>Lachnospiraceae</taxon>
        <taxon>Bariatricus</taxon>
    </lineage>
</organism>
<dbReference type="InterPro" id="IPR001453">
    <property type="entry name" value="MoaB/Mog_dom"/>
</dbReference>
<dbReference type="PANTHER" id="PTHR43764">
    <property type="entry name" value="MOLYBDENUM COFACTOR BIOSYNTHESIS"/>
    <property type="match status" value="1"/>
</dbReference>
<dbReference type="Gene3D" id="3.40.980.10">
    <property type="entry name" value="MoaB/Mog-like domain"/>
    <property type="match status" value="1"/>
</dbReference>
<dbReference type="NCBIfam" id="TIGR00177">
    <property type="entry name" value="molyb_syn"/>
    <property type="match status" value="1"/>
</dbReference>
<dbReference type="RefSeq" id="WP_066731756.1">
    <property type="nucleotide sequence ID" value="NZ_JAJCIQ010000001.1"/>
</dbReference>
<feature type="domain" description="MoaB/Mog" evidence="3">
    <location>
        <begin position="4"/>
        <end position="148"/>
    </location>
</feature>
<evidence type="ECO:0000259" key="3">
    <source>
        <dbReference type="SMART" id="SM00852"/>
    </source>
</evidence>
<dbReference type="InterPro" id="IPR051920">
    <property type="entry name" value="MPT_Adenylyltrnsfr/MoaC-Rel"/>
</dbReference>
<keyword evidence="5" id="KW-1185">Reference proteome</keyword>
<dbReference type="EMBL" id="JAJCIS010000001">
    <property type="protein sequence ID" value="MCB7385818.1"/>
    <property type="molecule type" value="Genomic_DNA"/>
</dbReference>
<dbReference type="Proteomes" id="UP001299546">
    <property type="component" value="Unassembled WGS sequence"/>
</dbReference>
<comment type="pathway">
    <text evidence="1">Cofactor biosynthesis; molybdopterin biosynthesis.</text>
</comment>
<gene>
    <name evidence="4" type="ORF">LIZ65_00830</name>
</gene>
<sequence>MKVAIIPVDTLIYQKLKEDVGSPVVKRMMGQVSFRTELIQPVPNDKEVIRKILARVADAGIADLVLTIGGIGCRENDWVPEATKAIIEKEIPGMAEAMRLYMVRTRKRAMLTRGVAGIRRNTLIVNLPGSPKVIKECLEYILPEIVYTVEVLLGEHDDINE</sequence>
<dbReference type="Pfam" id="PF00994">
    <property type="entry name" value="MoCF_biosynth"/>
    <property type="match status" value="1"/>
</dbReference>
<dbReference type="PANTHER" id="PTHR43764:SF1">
    <property type="entry name" value="MOLYBDOPTERIN MOLYBDOTRANSFERASE"/>
    <property type="match status" value="1"/>
</dbReference>
<accession>A0ABS8DBS9</accession>